<dbReference type="RefSeq" id="WP_150491062.1">
    <property type="nucleotide sequence ID" value="NZ_BMUV01000003.1"/>
</dbReference>
<dbReference type="InterPro" id="IPR037143">
    <property type="entry name" value="4-PPantetheinyl_Trfase_dom_sf"/>
</dbReference>
<dbReference type="InterPro" id="IPR003542">
    <property type="entry name" value="Enbac_synth_compD-like"/>
</dbReference>
<evidence type="ECO:0000259" key="4">
    <source>
        <dbReference type="Pfam" id="PF01648"/>
    </source>
</evidence>
<dbReference type="PANTHER" id="PTHR38096:SF1">
    <property type="entry name" value="ENTEROBACTIN SYNTHASE COMPONENT D"/>
    <property type="match status" value="1"/>
</dbReference>
<keyword evidence="3" id="KW-0460">Magnesium</keyword>
<evidence type="ECO:0000256" key="2">
    <source>
        <dbReference type="PIRSR" id="PIRSR603542-1"/>
    </source>
</evidence>
<feature type="binding site" evidence="2">
    <location>
        <position position="105"/>
    </location>
    <ligand>
        <name>CoA</name>
        <dbReference type="ChEBI" id="CHEBI:57287"/>
    </ligand>
</feature>
<feature type="binding site" evidence="2">
    <location>
        <position position="39"/>
    </location>
    <ligand>
        <name>CoA</name>
        <dbReference type="ChEBI" id="CHEBI:57287"/>
    </ligand>
</feature>
<dbReference type="Pfam" id="PF01648">
    <property type="entry name" value="ACPS"/>
    <property type="match status" value="1"/>
</dbReference>
<dbReference type="InterPro" id="IPR041354">
    <property type="entry name" value="4PPT_N"/>
</dbReference>
<evidence type="ECO:0000256" key="1">
    <source>
        <dbReference type="ARBA" id="ARBA00022679"/>
    </source>
</evidence>
<comment type="cofactor">
    <cofactor evidence="3">
        <name>Mg(2+)</name>
        <dbReference type="ChEBI" id="CHEBI:18420"/>
    </cofactor>
</comment>
<proteinExistence type="predicted"/>
<feature type="binding site" evidence="3">
    <location>
        <position position="106"/>
    </location>
    <ligand>
        <name>Mg(2+)</name>
        <dbReference type="ChEBI" id="CHEBI:18420"/>
    </ligand>
</feature>
<gene>
    <name evidence="6" type="ORF">CP967_30600</name>
</gene>
<feature type="binding site" evidence="2">
    <location>
        <position position="155"/>
    </location>
    <ligand>
        <name>CoA</name>
        <dbReference type="ChEBI" id="CHEBI:57287"/>
    </ligand>
</feature>
<dbReference type="GO" id="GO:0000287">
    <property type="term" value="F:magnesium ion binding"/>
    <property type="evidence" value="ECO:0007669"/>
    <property type="project" value="InterPro"/>
</dbReference>
<keyword evidence="3" id="KW-0479">Metal-binding</keyword>
<dbReference type="OrthoDB" id="8210607at2"/>
<evidence type="ECO:0000313" key="6">
    <source>
        <dbReference type="EMBL" id="QEU75752.1"/>
    </source>
</evidence>
<dbReference type="GO" id="GO:0009239">
    <property type="term" value="P:enterobactin biosynthetic process"/>
    <property type="evidence" value="ECO:0007669"/>
    <property type="project" value="InterPro"/>
</dbReference>
<dbReference type="PRINTS" id="PR01399">
    <property type="entry name" value="ENTSNTHTASED"/>
</dbReference>
<dbReference type="AlphaFoldDB" id="A0A5J6FHF1"/>
<evidence type="ECO:0000313" key="7">
    <source>
        <dbReference type="Proteomes" id="UP000326178"/>
    </source>
</evidence>
<evidence type="ECO:0000256" key="3">
    <source>
        <dbReference type="PIRSR" id="PIRSR603542-2"/>
    </source>
</evidence>
<dbReference type="KEGG" id="snk:CP967_30600"/>
<feature type="domain" description="4'-phosphopantetheinyl transferase" evidence="4">
    <location>
        <begin position="101"/>
        <end position="194"/>
    </location>
</feature>
<dbReference type="SUPFAM" id="SSF56214">
    <property type="entry name" value="4'-phosphopantetheinyl transferase"/>
    <property type="match status" value="1"/>
</dbReference>
<evidence type="ECO:0000259" key="5">
    <source>
        <dbReference type="Pfam" id="PF17837"/>
    </source>
</evidence>
<feature type="domain" description="4'-phosphopantetheinyl transferase N-terminal" evidence="5">
    <location>
        <begin position="28"/>
        <end position="94"/>
    </location>
</feature>
<organism evidence="6 7">
    <name type="scientific">Streptomyces nitrosporeus</name>
    <dbReference type="NCBI Taxonomy" id="28894"/>
    <lineage>
        <taxon>Bacteria</taxon>
        <taxon>Bacillati</taxon>
        <taxon>Actinomycetota</taxon>
        <taxon>Actinomycetes</taxon>
        <taxon>Kitasatosporales</taxon>
        <taxon>Streptomycetaceae</taxon>
        <taxon>Streptomyces</taxon>
    </lineage>
</organism>
<feature type="binding site" evidence="3">
    <location>
        <position position="107"/>
    </location>
    <ligand>
        <name>Mg(2+)</name>
        <dbReference type="ChEBI" id="CHEBI:18420"/>
    </ligand>
</feature>
<sequence>MIEEMLDRPVVGVDDLQDAAGPTLFPEEEIVSSSMSRERRLKFAAVRGCARQGLRELGISAGPILRGPGGEPVWPAGVVGSMTHCPGYHAAAVARSDEVAAIGIDAEVNGPLRHREMISLITTVEERTWISDLEASHPEVSWARLVFSAKESLFKAWFSFTGERLGLGDISIGTKESPDGEFTARVFARRKGRCVPRPSRLTGRWMARDGLLVTATTIPRPSHGEDGRRAARTGR</sequence>
<feature type="binding site" evidence="2">
    <location>
        <position position="165"/>
    </location>
    <ligand>
        <name>CoA</name>
        <dbReference type="ChEBI" id="CHEBI:57287"/>
    </ligand>
</feature>
<feature type="binding site" evidence="2">
    <location>
        <begin position="83"/>
        <end position="84"/>
    </location>
    <ligand>
        <name>CoA</name>
        <dbReference type="ChEBI" id="CHEBI:57287"/>
    </ligand>
</feature>
<dbReference type="GO" id="GO:0009366">
    <property type="term" value="C:enterobactin synthetase complex"/>
    <property type="evidence" value="ECO:0007669"/>
    <property type="project" value="InterPro"/>
</dbReference>
<dbReference type="Pfam" id="PF17837">
    <property type="entry name" value="4PPT_N"/>
    <property type="match status" value="1"/>
</dbReference>
<dbReference type="Proteomes" id="UP000326178">
    <property type="component" value="Chromosome"/>
</dbReference>
<dbReference type="InterPro" id="IPR008278">
    <property type="entry name" value="4-PPantetheinyl_Trfase_dom"/>
</dbReference>
<feature type="binding site" evidence="3">
    <location>
        <position position="105"/>
    </location>
    <ligand>
        <name>Mg(2+)</name>
        <dbReference type="ChEBI" id="CHEBI:18420"/>
    </ligand>
</feature>
<reference evidence="6 7" key="1">
    <citation type="submission" date="2017-09" db="EMBL/GenBank/DDBJ databases">
        <authorList>
            <person name="Lee N."/>
            <person name="Cho B.-K."/>
        </authorList>
    </citation>
    <scope>NUCLEOTIDE SEQUENCE [LARGE SCALE GENOMIC DNA]</scope>
    <source>
        <strain evidence="6 7">ATCC 12769</strain>
    </source>
</reference>
<feature type="binding site" evidence="2">
    <location>
        <position position="151"/>
    </location>
    <ligand>
        <name>CoA</name>
        <dbReference type="ChEBI" id="CHEBI:57287"/>
    </ligand>
</feature>
<name>A0A5J6FHF1_9ACTN</name>
<accession>A0A5J6FHF1</accession>
<protein>
    <submittedName>
        <fullName evidence="6">4'-phosphopantetheinyl transferase superfamily protein</fullName>
    </submittedName>
</protein>
<dbReference type="GO" id="GO:0008897">
    <property type="term" value="F:holo-[acyl-carrier-protein] synthase activity"/>
    <property type="evidence" value="ECO:0007669"/>
    <property type="project" value="InterPro"/>
</dbReference>
<dbReference type="PANTHER" id="PTHR38096">
    <property type="entry name" value="ENTEROBACTIN SYNTHASE COMPONENT D"/>
    <property type="match status" value="1"/>
</dbReference>
<keyword evidence="1 6" id="KW-0808">Transferase</keyword>
<dbReference type="GO" id="GO:0005886">
    <property type="term" value="C:plasma membrane"/>
    <property type="evidence" value="ECO:0007669"/>
    <property type="project" value="TreeGrafter"/>
</dbReference>
<feature type="binding site" evidence="2">
    <location>
        <position position="47"/>
    </location>
    <ligand>
        <name>CoA</name>
        <dbReference type="ChEBI" id="CHEBI:57287"/>
    </ligand>
</feature>
<dbReference type="Gene3D" id="3.90.470.20">
    <property type="entry name" value="4'-phosphopantetheinyl transferase domain"/>
    <property type="match status" value="1"/>
</dbReference>
<keyword evidence="7" id="KW-1185">Reference proteome</keyword>
<dbReference type="EMBL" id="CP023702">
    <property type="protein sequence ID" value="QEU75752.1"/>
    <property type="molecule type" value="Genomic_DNA"/>
</dbReference>